<protein>
    <recommendedName>
        <fullName evidence="1">DUF362 domain-containing protein</fullName>
    </recommendedName>
</protein>
<organism evidence="2">
    <name type="scientific">marine sediment metagenome</name>
    <dbReference type="NCBI Taxonomy" id="412755"/>
    <lineage>
        <taxon>unclassified sequences</taxon>
        <taxon>metagenomes</taxon>
        <taxon>ecological metagenomes</taxon>
    </lineage>
</organism>
<dbReference type="AlphaFoldDB" id="X1AQ53"/>
<accession>X1AQ53</accession>
<proteinExistence type="predicted"/>
<evidence type="ECO:0000259" key="1">
    <source>
        <dbReference type="Pfam" id="PF04015"/>
    </source>
</evidence>
<feature type="non-terminal residue" evidence="2">
    <location>
        <position position="127"/>
    </location>
</feature>
<comment type="caution">
    <text evidence="2">The sequence shown here is derived from an EMBL/GenBank/DDBJ whole genome shotgun (WGS) entry which is preliminary data.</text>
</comment>
<dbReference type="Pfam" id="PF04015">
    <property type="entry name" value="DUF362"/>
    <property type="match status" value="1"/>
</dbReference>
<feature type="domain" description="DUF362" evidence="1">
    <location>
        <begin position="44"/>
        <end position="123"/>
    </location>
</feature>
<sequence>MSSKTRVSIIKCKDYNKKNLRNTIKNCVNLLGGFRKFLNPHSKIVIKPNLLSAAVPEKAITTHPSFVEAVIENIVDITGNGKNIVIADSFGSATPYNKTGMDRVYEITGILNVAKRTGCKLNYSTEY</sequence>
<dbReference type="EMBL" id="BART01006353">
    <property type="protein sequence ID" value="GAG62001.1"/>
    <property type="molecule type" value="Genomic_DNA"/>
</dbReference>
<name>X1AQ53_9ZZZZ</name>
<evidence type="ECO:0000313" key="2">
    <source>
        <dbReference type="EMBL" id="GAG62001.1"/>
    </source>
</evidence>
<reference evidence="2" key="1">
    <citation type="journal article" date="2014" name="Front. Microbiol.">
        <title>High frequency of phylogenetically diverse reductive dehalogenase-homologous genes in deep subseafloor sedimentary metagenomes.</title>
        <authorList>
            <person name="Kawai M."/>
            <person name="Futagami T."/>
            <person name="Toyoda A."/>
            <person name="Takaki Y."/>
            <person name="Nishi S."/>
            <person name="Hori S."/>
            <person name="Arai W."/>
            <person name="Tsubouchi T."/>
            <person name="Morono Y."/>
            <person name="Uchiyama I."/>
            <person name="Ito T."/>
            <person name="Fujiyama A."/>
            <person name="Inagaki F."/>
            <person name="Takami H."/>
        </authorList>
    </citation>
    <scope>NUCLEOTIDE SEQUENCE</scope>
    <source>
        <strain evidence="2">Expedition CK06-06</strain>
    </source>
</reference>
<gene>
    <name evidence="2" type="ORF">S01H4_14485</name>
</gene>
<dbReference type="InterPro" id="IPR007160">
    <property type="entry name" value="DUF362"/>
</dbReference>